<organism evidence="2 3">
    <name type="scientific">Mycena metata</name>
    <dbReference type="NCBI Taxonomy" id="1033252"/>
    <lineage>
        <taxon>Eukaryota</taxon>
        <taxon>Fungi</taxon>
        <taxon>Dikarya</taxon>
        <taxon>Basidiomycota</taxon>
        <taxon>Agaricomycotina</taxon>
        <taxon>Agaricomycetes</taxon>
        <taxon>Agaricomycetidae</taxon>
        <taxon>Agaricales</taxon>
        <taxon>Marasmiineae</taxon>
        <taxon>Mycenaceae</taxon>
        <taxon>Mycena</taxon>
    </lineage>
</organism>
<feature type="compositionally biased region" description="Basic and acidic residues" evidence="1">
    <location>
        <begin position="132"/>
        <end position="149"/>
    </location>
</feature>
<protein>
    <submittedName>
        <fullName evidence="2">Uncharacterized protein</fullName>
    </submittedName>
</protein>
<feature type="compositionally biased region" description="Gly residues" evidence="1">
    <location>
        <begin position="230"/>
        <end position="240"/>
    </location>
</feature>
<feature type="compositionally biased region" description="Basic residues" evidence="1">
    <location>
        <begin position="260"/>
        <end position="272"/>
    </location>
</feature>
<feature type="compositionally biased region" description="Basic residues" evidence="1">
    <location>
        <begin position="150"/>
        <end position="161"/>
    </location>
</feature>
<proteinExistence type="predicted"/>
<feature type="region of interest" description="Disordered" evidence="1">
    <location>
        <begin position="340"/>
        <end position="364"/>
    </location>
</feature>
<dbReference type="AlphaFoldDB" id="A0AAD7JJL1"/>
<feature type="compositionally biased region" description="Basic and acidic residues" evidence="1">
    <location>
        <begin position="241"/>
        <end position="259"/>
    </location>
</feature>
<feature type="region of interest" description="Disordered" evidence="1">
    <location>
        <begin position="123"/>
        <end position="161"/>
    </location>
</feature>
<accession>A0AAD7JJL1</accession>
<sequence>MLTDKGGGGWWLYDTADAEGWWGEVGVAQVTRRGVDAGRLAMARTVNEQLPGCDQKILEKQRKDVPRFSQASEIVPHYRQGASSAGSKRHRSQMGAVSQCSVYGRHTSDDVGHVARADDAGQYVDAGRCPPKRGDMDSGDLFEEKEMSTRRKRKKKKKNRKEGKKYALCALNVQGGRVMDSHGFVDLLRAWWPCKVNVRSINLHGRCTGCAGQMCTTEGRGGCAERSGSVQGGAEGGGGEKGTKRGEERGRIVEKEEGRGKRKGKGKCKNKTKMQGEDFHFSTPTLPRNLWGRFVAHRTVVDGGEKTDVAIRACTATPLSDSTGTAGGWAKTLVVATVGKGGVKKKKEKTGSQYTGSQRPGHKT</sequence>
<evidence type="ECO:0000313" key="3">
    <source>
        <dbReference type="Proteomes" id="UP001215598"/>
    </source>
</evidence>
<feature type="region of interest" description="Disordered" evidence="1">
    <location>
        <begin position="223"/>
        <end position="273"/>
    </location>
</feature>
<evidence type="ECO:0000313" key="2">
    <source>
        <dbReference type="EMBL" id="KAJ7764731.1"/>
    </source>
</evidence>
<evidence type="ECO:0000256" key="1">
    <source>
        <dbReference type="SAM" id="MobiDB-lite"/>
    </source>
</evidence>
<comment type="caution">
    <text evidence="2">The sequence shown here is derived from an EMBL/GenBank/DDBJ whole genome shotgun (WGS) entry which is preliminary data.</text>
</comment>
<gene>
    <name evidence="2" type="ORF">B0H16DRAFT_1454567</name>
</gene>
<dbReference type="Proteomes" id="UP001215598">
    <property type="component" value="Unassembled WGS sequence"/>
</dbReference>
<keyword evidence="3" id="KW-1185">Reference proteome</keyword>
<name>A0AAD7JJL1_9AGAR</name>
<reference evidence="2" key="1">
    <citation type="submission" date="2023-03" db="EMBL/GenBank/DDBJ databases">
        <title>Massive genome expansion in bonnet fungi (Mycena s.s.) driven by repeated elements and novel gene families across ecological guilds.</title>
        <authorList>
            <consortium name="Lawrence Berkeley National Laboratory"/>
            <person name="Harder C.B."/>
            <person name="Miyauchi S."/>
            <person name="Viragh M."/>
            <person name="Kuo A."/>
            <person name="Thoen E."/>
            <person name="Andreopoulos B."/>
            <person name="Lu D."/>
            <person name="Skrede I."/>
            <person name="Drula E."/>
            <person name="Henrissat B."/>
            <person name="Morin E."/>
            <person name="Kohler A."/>
            <person name="Barry K."/>
            <person name="LaButti K."/>
            <person name="Morin E."/>
            <person name="Salamov A."/>
            <person name="Lipzen A."/>
            <person name="Mereny Z."/>
            <person name="Hegedus B."/>
            <person name="Baldrian P."/>
            <person name="Stursova M."/>
            <person name="Weitz H."/>
            <person name="Taylor A."/>
            <person name="Grigoriev I.V."/>
            <person name="Nagy L.G."/>
            <person name="Martin F."/>
            <person name="Kauserud H."/>
        </authorList>
    </citation>
    <scope>NUCLEOTIDE SEQUENCE</scope>
    <source>
        <strain evidence="2">CBHHK182m</strain>
    </source>
</reference>
<dbReference type="EMBL" id="JARKIB010000027">
    <property type="protein sequence ID" value="KAJ7764731.1"/>
    <property type="molecule type" value="Genomic_DNA"/>
</dbReference>